<proteinExistence type="predicted"/>
<dbReference type="Proteomes" id="UP000284548">
    <property type="component" value="Unassembled WGS sequence"/>
</dbReference>
<comment type="caution">
    <text evidence="1">The sequence shown here is derived from an EMBL/GenBank/DDBJ whole genome shotgun (WGS) entry which is preliminary data.</text>
</comment>
<name>A0A3R6J4H6_9BACT</name>
<organism evidence="1 2">
    <name type="scientific">Segatella copri</name>
    <dbReference type="NCBI Taxonomy" id="165179"/>
    <lineage>
        <taxon>Bacteria</taxon>
        <taxon>Pseudomonadati</taxon>
        <taxon>Bacteroidota</taxon>
        <taxon>Bacteroidia</taxon>
        <taxon>Bacteroidales</taxon>
        <taxon>Prevotellaceae</taxon>
        <taxon>Segatella</taxon>
    </lineage>
</organism>
<accession>A0A3R6J4H6</accession>
<evidence type="ECO:0000313" key="1">
    <source>
        <dbReference type="EMBL" id="RHH85241.1"/>
    </source>
</evidence>
<sequence>MKKFFENLSENINDAAFEAQLDDFTCEFDAINKPAEIVVSVKSRKVIHSDGNISSYPYYNVDKINIYDEDGEDVSSKYPLFCQRVKDCVPSYKDVENDLTEANMSDTELYFGSEANYLHYKYGN</sequence>
<dbReference type="RefSeq" id="WP_118253075.1">
    <property type="nucleotide sequence ID" value="NZ_QRKB01000001.1"/>
</dbReference>
<gene>
    <name evidence="1" type="ORF">DW192_00475</name>
</gene>
<reference evidence="1 2" key="1">
    <citation type="submission" date="2018-08" db="EMBL/GenBank/DDBJ databases">
        <title>A genome reference for cultivated species of the human gut microbiota.</title>
        <authorList>
            <person name="Zou Y."/>
            <person name="Xue W."/>
            <person name="Luo G."/>
        </authorList>
    </citation>
    <scope>NUCLEOTIDE SEQUENCE [LARGE SCALE GENOMIC DNA]</scope>
    <source>
        <strain evidence="1 2">AM16-54</strain>
    </source>
</reference>
<evidence type="ECO:0000313" key="2">
    <source>
        <dbReference type="Proteomes" id="UP000284548"/>
    </source>
</evidence>
<protein>
    <submittedName>
        <fullName evidence="1">Uncharacterized protein</fullName>
    </submittedName>
</protein>
<dbReference type="EMBL" id="QRKB01000001">
    <property type="protein sequence ID" value="RHH85241.1"/>
    <property type="molecule type" value="Genomic_DNA"/>
</dbReference>
<dbReference type="AlphaFoldDB" id="A0A3R6J4H6"/>